<dbReference type="PANTHER" id="PTHR43611:SF3">
    <property type="entry name" value="FLAVIN MONONUCLEOTIDE HYDROLASE 1, CHLOROPLATIC"/>
    <property type="match status" value="1"/>
</dbReference>
<dbReference type="EMBL" id="FNFV01000004">
    <property type="protein sequence ID" value="SDK67585.1"/>
    <property type="molecule type" value="Genomic_DNA"/>
</dbReference>
<dbReference type="InterPro" id="IPR036412">
    <property type="entry name" value="HAD-like_sf"/>
</dbReference>
<sequence length="207" mass="23201">MSEIEAVVFDIGNVLVEWHPERPFDRVLGEAERRRLFAEVDLEGMNRAVDLGAPFAESVEALAARHPERADAIRLWRECWMEMFAPVIEGSVALLRALRAAGVPVYALSNFGPETFEMAEAAYPFLREFDRRFISGRLGVMKPDAAIYEMLEQETGHAPSRLLFIDDRPENIAAAEARGWQGHLFTGSEGVARRLREAGLAGMEDVQ</sequence>
<accession>A0A1G9DUP3</accession>
<keyword evidence="2" id="KW-1185">Reference proteome</keyword>
<dbReference type="STRING" id="990712.SAMN05216257_10428"/>
<dbReference type="CDD" id="cd02603">
    <property type="entry name" value="HAD_sEH-N_like"/>
    <property type="match status" value="1"/>
</dbReference>
<reference evidence="2" key="1">
    <citation type="submission" date="2016-10" db="EMBL/GenBank/DDBJ databases">
        <authorList>
            <person name="Varghese N."/>
            <person name="Submissions S."/>
        </authorList>
    </citation>
    <scope>NUCLEOTIDE SEQUENCE [LARGE SCALE GENOMIC DNA]</scope>
    <source>
        <strain evidence="2">CGMCC 1.10789</strain>
    </source>
</reference>
<dbReference type="SFLD" id="SFLDG01129">
    <property type="entry name" value="C1.5:_HAD__Beta-PGM__Phosphata"/>
    <property type="match status" value="1"/>
</dbReference>
<dbReference type="OrthoDB" id="9807742at2"/>
<dbReference type="Pfam" id="PF00702">
    <property type="entry name" value="Hydrolase"/>
    <property type="match status" value="1"/>
</dbReference>
<dbReference type="PRINTS" id="PR00413">
    <property type="entry name" value="HADHALOGNASE"/>
</dbReference>
<dbReference type="SUPFAM" id="SSF56784">
    <property type="entry name" value="HAD-like"/>
    <property type="match status" value="1"/>
</dbReference>
<evidence type="ECO:0000313" key="1">
    <source>
        <dbReference type="EMBL" id="SDK67585.1"/>
    </source>
</evidence>
<proteinExistence type="predicted"/>
<evidence type="ECO:0000313" key="2">
    <source>
        <dbReference type="Proteomes" id="UP000199328"/>
    </source>
</evidence>
<organism evidence="1 2">
    <name type="scientific">Meinhardsimonia xiamenensis</name>
    <dbReference type="NCBI Taxonomy" id="990712"/>
    <lineage>
        <taxon>Bacteria</taxon>
        <taxon>Pseudomonadati</taxon>
        <taxon>Pseudomonadota</taxon>
        <taxon>Alphaproteobacteria</taxon>
        <taxon>Rhodobacterales</taxon>
        <taxon>Paracoccaceae</taxon>
        <taxon>Meinhardsimonia</taxon>
    </lineage>
</organism>
<dbReference type="SFLD" id="SFLDS00003">
    <property type="entry name" value="Haloacid_Dehalogenase"/>
    <property type="match status" value="1"/>
</dbReference>
<gene>
    <name evidence="1" type="ORF">SAMN05216257_10428</name>
</gene>
<dbReference type="InterPro" id="IPR023198">
    <property type="entry name" value="PGP-like_dom2"/>
</dbReference>
<dbReference type="Gene3D" id="3.40.50.1000">
    <property type="entry name" value="HAD superfamily/HAD-like"/>
    <property type="match status" value="1"/>
</dbReference>
<dbReference type="InterPro" id="IPR023214">
    <property type="entry name" value="HAD_sf"/>
</dbReference>
<dbReference type="AlphaFoldDB" id="A0A1G9DUP3"/>
<dbReference type="RefSeq" id="WP_092500265.1">
    <property type="nucleotide sequence ID" value="NZ_FNFV01000004.1"/>
</dbReference>
<name>A0A1G9DUP3_9RHOB</name>
<protein>
    <submittedName>
        <fullName evidence="1">2-haloacid dehalogenase</fullName>
    </submittedName>
</protein>
<dbReference type="Proteomes" id="UP000199328">
    <property type="component" value="Unassembled WGS sequence"/>
</dbReference>
<dbReference type="Gene3D" id="1.10.150.240">
    <property type="entry name" value="Putative phosphatase, domain 2"/>
    <property type="match status" value="1"/>
</dbReference>
<dbReference type="NCBIfam" id="TIGR01509">
    <property type="entry name" value="HAD-SF-IA-v3"/>
    <property type="match status" value="1"/>
</dbReference>
<dbReference type="InterPro" id="IPR006439">
    <property type="entry name" value="HAD-SF_hydro_IA"/>
</dbReference>
<dbReference type="PANTHER" id="PTHR43611">
    <property type="entry name" value="ALPHA-D-GLUCOSE 1-PHOSPHATE PHOSPHATASE"/>
    <property type="match status" value="1"/>
</dbReference>